<feature type="binding site" evidence="13">
    <location>
        <position position="439"/>
    </location>
    <ligand>
        <name>thiamine diphosphate</name>
        <dbReference type="ChEBI" id="CHEBI:58937"/>
    </ligand>
</feature>
<dbReference type="Pfam" id="PF02779">
    <property type="entry name" value="Transket_pyr"/>
    <property type="match status" value="1"/>
</dbReference>
<feature type="binding site" evidence="12">
    <location>
        <position position="386"/>
    </location>
    <ligand>
        <name>substrate</name>
    </ligand>
</feature>
<evidence type="ECO:0000256" key="7">
    <source>
        <dbReference type="ARBA" id="ARBA00022842"/>
    </source>
</evidence>
<evidence type="ECO:0000256" key="16">
    <source>
        <dbReference type="RuleBase" id="RU004996"/>
    </source>
</evidence>
<dbReference type="InterPro" id="IPR005478">
    <property type="entry name" value="Transketolase_bac-like"/>
</dbReference>
<feature type="binding site" evidence="13">
    <location>
        <position position="159"/>
    </location>
    <ligand>
        <name>thiamine diphosphate</name>
        <dbReference type="ChEBI" id="CHEBI:58937"/>
    </ligand>
</feature>
<dbReference type="InterPro" id="IPR020826">
    <property type="entry name" value="Transketolase_BS"/>
</dbReference>
<feature type="site" description="Important for catalytic activity" evidence="15">
    <location>
        <position position="29"/>
    </location>
</feature>
<feature type="active site" description="Proton donor" evidence="11">
    <location>
        <position position="413"/>
    </location>
</feature>
<feature type="domain" description="Transketolase-like pyrimidine-binding" evidence="17">
    <location>
        <begin position="356"/>
        <end position="527"/>
    </location>
</feature>
<dbReference type="RefSeq" id="WP_079291607.1">
    <property type="nucleotide sequence ID" value="NZ_MWPS01000038.1"/>
</dbReference>
<dbReference type="InterPro" id="IPR005474">
    <property type="entry name" value="Transketolase_N"/>
</dbReference>
<comment type="function">
    <text evidence="16">Catalyzes the transfer of a two-carbon ketol group from a ketose donor to an aldose acceptor, via a covalent intermediate with the cofactor thiamine pyrophosphate.</text>
</comment>
<evidence type="ECO:0000256" key="4">
    <source>
        <dbReference type="ARBA" id="ARBA00016662"/>
    </source>
</evidence>
<dbReference type="Pfam" id="PF22613">
    <property type="entry name" value="Transketolase_C_1"/>
    <property type="match status" value="1"/>
</dbReference>
<feature type="binding site" evidence="12">
    <location>
        <position position="522"/>
    </location>
    <ligand>
        <name>substrate</name>
    </ligand>
</feature>
<dbReference type="PANTHER" id="PTHR43522">
    <property type="entry name" value="TRANSKETOLASE"/>
    <property type="match status" value="1"/>
</dbReference>
<keyword evidence="6 14" id="KW-0479">Metal-binding</keyword>
<feature type="binding site" evidence="12">
    <location>
        <position position="471"/>
    </location>
    <ligand>
        <name>substrate</name>
    </ligand>
</feature>
<dbReference type="InterPro" id="IPR029061">
    <property type="entry name" value="THDP-binding"/>
</dbReference>
<feature type="binding site" evidence="14">
    <location>
        <position position="190"/>
    </location>
    <ligand>
        <name>Mg(2+)</name>
        <dbReference type="ChEBI" id="CHEBI:18420"/>
    </ligand>
</feature>
<evidence type="ECO:0000256" key="15">
    <source>
        <dbReference type="PIRSR" id="PIRSR605478-5"/>
    </source>
</evidence>
<dbReference type="GO" id="GO:0006098">
    <property type="term" value="P:pentose-phosphate shunt"/>
    <property type="evidence" value="ECO:0007669"/>
    <property type="project" value="TreeGrafter"/>
</dbReference>
<dbReference type="AlphaFoldDB" id="A0A1V4EQW3"/>
<dbReference type="SUPFAM" id="SSF52922">
    <property type="entry name" value="TK C-terminal domain-like"/>
    <property type="match status" value="1"/>
</dbReference>
<feature type="binding site" evidence="12">
    <location>
        <position position="264"/>
    </location>
    <ligand>
        <name>substrate</name>
    </ligand>
</feature>
<keyword evidence="5 16" id="KW-0808">Transferase</keyword>
<keyword evidence="7 14" id="KW-0460">Magnesium</keyword>
<dbReference type="EMBL" id="MWPS01000038">
    <property type="protein sequence ID" value="OPG15319.1"/>
    <property type="molecule type" value="Genomic_DNA"/>
</dbReference>
<proteinExistence type="inferred from homology"/>
<dbReference type="Pfam" id="PF00456">
    <property type="entry name" value="Transketolase_N"/>
    <property type="match status" value="1"/>
</dbReference>
<evidence type="ECO:0000256" key="8">
    <source>
        <dbReference type="ARBA" id="ARBA00023052"/>
    </source>
</evidence>
<feature type="binding site" evidence="12">
    <location>
        <position position="359"/>
    </location>
    <ligand>
        <name>substrate</name>
    </ligand>
</feature>
<dbReference type="Gene3D" id="3.40.50.970">
    <property type="match status" value="2"/>
</dbReference>
<comment type="catalytic activity">
    <reaction evidence="9 16">
        <text>D-sedoheptulose 7-phosphate + D-glyceraldehyde 3-phosphate = aldehydo-D-ribose 5-phosphate + D-xylulose 5-phosphate</text>
        <dbReference type="Rhea" id="RHEA:10508"/>
        <dbReference type="ChEBI" id="CHEBI:57483"/>
        <dbReference type="ChEBI" id="CHEBI:57737"/>
        <dbReference type="ChEBI" id="CHEBI:58273"/>
        <dbReference type="ChEBI" id="CHEBI:59776"/>
        <dbReference type="EC" id="2.2.1.1"/>
    </reaction>
</comment>
<dbReference type="SMART" id="SM00861">
    <property type="entry name" value="Transket_pyr"/>
    <property type="match status" value="1"/>
</dbReference>
<dbReference type="InterPro" id="IPR055152">
    <property type="entry name" value="Transketolase-like_C_2"/>
</dbReference>
<evidence type="ECO:0000256" key="2">
    <source>
        <dbReference type="ARBA" id="ARBA00011738"/>
    </source>
</evidence>
<evidence type="ECO:0000259" key="17">
    <source>
        <dbReference type="SMART" id="SM00861"/>
    </source>
</evidence>
<feature type="binding site" evidence="14">
    <location>
        <position position="188"/>
    </location>
    <ligand>
        <name>Mg(2+)</name>
        <dbReference type="ChEBI" id="CHEBI:18420"/>
    </ligand>
</feature>
<evidence type="ECO:0000256" key="10">
    <source>
        <dbReference type="NCBIfam" id="TIGR00232"/>
    </source>
</evidence>
<feature type="binding site" evidence="12">
    <location>
        <position position="475"/>
    </location>
    <ligand>
        <name>substrate</name>
    </ligand>
</feature>
<evidence type="ECO:0000256" key="5">
    <source>
        <dbReference type="ARBA" id="ARBA00022679"/>
    </source>
</evidence>
<dbReference type="GO" id="GO:0004802">
    <property type="term" value="F:transketolase activity"/>
    <property type="evidence" value="ECO:0007669"/>
    <property type="project" value="UniProtKB-UniRule"/>
</dbReference>
<dbReference type="FunFam" id="3.40.50.970:FF:000004">
    <property type="entry name" value="Transketolase"/>
    <property type="match status" value="1"/>
</dbReference>
<keyword evidence="16" id="KW-0106">Calcium</keyword>
<dbReference type="CDD" id="cd07033">
    <property type="entry name" value="TPP_PYR_DXS_TK_like"/>
    <property type="match status" value="1"/>
</dbReference>
<dbReference type="GO" id="GO:0046872">
    <property type="term" value="F:metal ion binding"/>
    <property type="evidence" value="ECO:0007669"/>
    <property type="project" value="UniProtKB-KW"/>
</dbReference>
<comment type="cofactor">
    <cofactor evidence="14">
        <name>Mg(2+)</name>
        <dbReference type="ChEBI" id="CHEBI:18420"/>
    </cofactor>
    <text evidence="14">Binds 1 Mg(2+) ion per subunit. Can also utilize other divalent metal cations, such as Ca(2+), Mn(2+) and Co(2+).</text>
</comment>
<evidence type="ECO:0000313" key="18">
    <source>
        <dbReference type="EMBL" id="OPG15319.1"/>
    </source>
</evidence>
<feature type="binding site" evidence="13">
    <location>
        <position position="264"/>
    </location>
    <ligand>
        <name>thiamine diphosphate</name>
        <dbReference type="ChEBI" id="CHEBI:58937"/>
    </ligand>
</feature>
<evidence type="ECO:0000256" key="11">
    <source>
        <dbReference type="PIRSR" id="PIRSR605478-1"/>
    </source>
</evidence>
<evidence type="ECO:0000256" key="1">
    <source>
        <dbReference type="ARBA" id="ARBA00007131"/>
    </source>
</evidence>
<gene>
    <name evidence="18" type="ORF">B2M26_12730</name>
</gene>
<dbReference type="Gene3D" id="3.40.50.920">
    <property type="match status" value="1"/>
</dbReference>
<comment type="similarity">
    <text evidence="1 16">Belongs to the transketolase family.</text>
</comment>
<dbReference type="InterPro" id="IPR005475">
    <property type="entry name" value="Transketolase-like_Pyr-bd"/>
</dbReference>
<evidence type="ECO:0000256" key="13">
    <source>
        <dbReference type="PIRSR" id="PIRSR605478-3"/>
    </source>
</evidence>
<name>A0A1V4EQW3_9BACL</name>
<feature type="binding site" evidence="13">
    <location>
        <position position="69"/>
    </location>
    <ligand>
        <name>thiamine diphosphate</name>
        <dbReference type="ChEBI" id="CHEBI:58937"/>
    </ligand>
</feature>
<dbReference type="SUPFAM" id="SSF52518">
    <property type="entry name" value="Thiamin diphosphate-binding fold (THDP-binding)"/>
    <property type="match status" value="2"/>
</dbReference>
<dbReference type="GO" id="GO:0005829">
    <property type="term" value="C:cytosol"/>
    <property type="evidence" value="ECO:0007669"/>
    <property type="project" value="TreeGrafter"/>
</dbReference>
<keyword evidence="19" id="KW-1185">Reference proteome</keyword>
<evidence type="ECO:0000256" key="9">
    <source>
        <dbReference type="ARBA" id="ARBA00049473"/>
    </source>
</evidence>
<evidence type="ECO:0000313" key="19">
    <source>
        <dbReference type="Proteomes" id="UP000190229"/>
    </source>
</evidence>
<dbReference type="PROSITE" id="PS00801">
    <property type="entry name" value="TRANSKETOLASE_1"/>
    <property type="match status" value="1"/>
</dbReference>
<feature type="binding site" evidence="12">
    <location>
        <position position="463"/>
    </location>
    <ligand>
        <name>substrate</name>
    </ligand>
</feature>
<evidence type="ECO:0000256" key="14">
    <source>
        <dbReference type="PIRSR" id="PIRSR605478-4"/>
    </source>
</evidence>
<feature type="binding site" evidence="13">
    <location>
        <position position="188"/>
    </location>
    <ligand>
        <name>thiamine diphosphate</name>
        <dbReference type="ChEBI" id="CHEBI:58937"/>
    </ligand>
</feature>
<evidence type="ECO:0000256" key="6">
    <source>
        <dbReference type="ARBA" id="ARBA00022723"/>
    </source>
</evidence>
<dbReference type="InterPro" id="IPR049557">
    <property type="entry name" value="Transketolase_CS"/>
</dbReference>
<comment type="cofactor">
    <cofactor evidence="16">
        <name>Mg(2+)</name>
        <dbReference type="ChEBI" id="CHEBI:18420"/>
    </cofactor>
    <cofactor evidence="16">
        <name>Ca(2+)</name>
        <dbReference type="ChEBI" id="CHEBI:29108"/>
    </cofactor>
    <cofactor evidence="16">
        <name>Mn(2+)</name>
        <dbReference type="ChEBI" id="CHEBI:29035"/>
    </cofactor>
    <cofactor evidence="16">
        <name>Co(2+)</name>
        <dbReference type="ChEBI" id="CHEBI:48828"/>
    </cofactor>
    <text evidence="16">Binds 1 Mg(2+) ion per subunit. Can also utilize other divalent metal cations, such as Ca(2+), Mn(2+) and Co(2+).</text>
</comment>
<accession>A0A1V4EQW3</accession>
<dbReference type="NCBIfam" id="TIGR00232">
    <property type="entry name" value="tktlase_bact"/>
    <property type="match status" value="1"/>
</dbReference>
<feature type="binding site" evidence="12">
    <location>
        <position position="29"/>
    </location>
    <ligand>
        <name>substrate</name>
    </ligand>
</feature>
<dbReference type="PROSITE" id="PS00802">
    <property type="entry name" value="TRANSKETOLASE_2"/>
    <property type="match status" value="1"/>
</dbReference>
<evidence type="ECO:0000256" key="3">
    <source>
        <dbReference type="ARBA" id="ARBA00013152"/>
    </source>
</evidence>
<dbReference type="FunFam" id="3.40.50.970:FF:000003">
    <property type="entry name" value="Transketolase"/>
    <property type="match status" value="1"/>
</dbReference>
<reference evidence="18 19" key="1">
    <citation type="submission" date="2017-02" db="EMBL/GenBank/DDBJ databases">
        <title>Draft genome of Acidibacillus ferrooxidans Huett2.</title>
        <authorList>
            <person name="Schopf S."/>
        </authorList>
    </citation>
    <scope>NUCLEOTIDE SEQUENCE [LARGE SCALE GENOMIC DNA]</scope>
    <source>
        <strain evidence="18 19">Huett2</strain>
    </source>
</reference>
<feature type="binding site" evidence="13">
    <location>
        <begin position="117"/>
        <end position="119"/>
    </location>
    <ligand>
        <name>thiamine diphosphate</name>
        <dbReference type="ChEBI" id="CHEBI:58937"/>
    </ligand>
</feature>
<keyword evidence="8 13" id="KW-0786">Thiamine pyrophosphate</keyword>
<dbReference type="CDD" id="cd02012">
    <property type="entry name" value="TPP_TK"/>
    <property type="match status" value="1"/>
</dbReference>
<protein>
    <recommendedName>
        <fullName evidence="4 10">Transketolase</fullName>
        <ecNumber evidence="3 10">2.2.1.1</ecNumber>
    </recommendedName>
</protein>
<dbReference type="InterPro" id="IPR009014">
    <property type="entry name" value="Transketo_C/PFOR_II"/>
</dbReference>
<comment type="subunit">
    <text evidence="2 16">Homodimer.</text>
</comment>
<dbReference type="Proteomes" id="UP000190229">
    <property type="component" value="Unassembled WGS sequence"/>
</dbReference>
<dbReference type="EC" id="2.2.1.1" evidence="3 10"/>
<dbReference type="PANTHER" id="PTHR43522:SF2">
    <property type="entry name" value="TRANSKETOLASE 1-RELATED"/>
    <property type="match status" value="1"/>
</dbReference>
<feature type="site" description="Important for catalytic activity" evidence="15">
    <location>
        <position position="264"/>
    </location>
</feature>
<sequence length="672" mass="72195">MSASNIDALSINTIRTLSIDSVEKANSGHPGLPMGSAPMAYVLWSQFLKHNPADAAWPNRDRFVLSAGHGSMLLYSLLHLFGYGLTREDLMQFRQWGSKTPGHPEFGHTRGVETTTGPLGQGITNAVGFAMAERFLAARYNRPDHEIIDHMTYTLVGDGDLMEGISYEAMSFAGHQKLGKLVVLYDSNDISLDGPTDMAFTENIKLRAEAAGWHYLRVENGDDDLDAIARAIAAAKSDPRPSLLEIRTTIGYGSPGRQGTSKAHGSPLGAEETALAKTFYQWNESETHFVPSEVTAHFQSIATRGAEAQAAWEARMSAYEKVHPELAAELRLALSGELPANWDADLPTYTADKSGFATRQISGAALNAIAKRVPTLFGGSADLAGSNETTMKTESVYSAANPAGRNVWFGVREHAMGAMLNGLALHGGVHPYGGTFLVFSDYLRPSIRLAALMKLPVIYVFTHDSIGVGEDGPTHQPIEQIAALRLIPNLLLIRPADANETVAAWHYAMAHRDRPVALALTRQKLPVYTDSDQLARQGVARGAYTLSKESAALNILLIASGSEVILAMGAQKALEAEGIGARVVSIPCPQLFLEQTAAYQEEVLPSSIRARVVIEMAHPAGLASFAKDHGVSIGIDHFGASAPAAVLMEKFGFTVSHVIAAAKASLREVTHA</sequence>
<dbReference type="InterPro" id="IPR033247">
    <property type="entry name" value="Transketolase_fam"/>
</dbReference>
<comment type="caution">
    <text evidence="18">The sequence shown here is derived from an EMBL/GenBank/DDBJ whole genome shotgun (WGS) entry which is preliminary data.</text>
</comment>
<feature type="binding site" evidence="14">
    <location>
        <position position="158"/>
    </location>
    <ligand>
        <name>Mg(2+)</name>
        <dbReference type="ChEBI" id="CHEBI:18420"/>
    </ligand>
</feature>
<evidence type="ECO:0000256" key="12">
    <source>
        <dbReference type="PIRSR" id="PIRSR605478-2"/>
    </source>
</evidence>
<organism evidence="18 19">
    <name type="scientific">Ferroacidibacillus organovorans</name>
    <dbReference type="NCBI Taxonomy" id="1765683"/>
    <lineage>
        <taxon>Bacteria</taxon>
        <taxon>Bacillati</taxon>
        <taxon>Bacillota</taxon>
        <taxon>Bacilli</taxon>
        <taxon>Bacillales</taxon>
        <taxon>Alicyclobacillaceae</taxon>
        <taxon>Ferroacidibacillus</taxon>
    </lineage>
</organism>
<comment type="cofactor">
    <cofactor evidence="13">
        <name>thiamine diphosphate</name>
        <dbReference type="ChEBI" id="CHEBI:58937"/>
    </cofactor>
    <text evidence="13">Binds 1 thiamine pyrophosphate per subunit. During the reaction, the substrate forms a covalent intermediate with the cofactor.</text>
</comment>